<keyword evidence="1" id="KW-0732">Signal</keyword>
<reference evidence="2 3" key="1">
    <citation type="journal article" date="2015" name="Stand. Genomic Sci.">
        <title>Genomic Encyclopedia of Bacterial and Archaeal Type Strains, Phase III: the genomes of soil and plant-associated and newly described type strains.</title>
        <authorList>
            <person name="Whitman W.B."/>
            <person name="Woyke T."/>
            <person name="Klenk H.P."/>
            <person name="Zhou Y."/>
            <person name="Lilburn T.G."/>
            <person name="Beck B.J."/>
            <person name="De Vos P."/>
            <person name="Vandamme P."/>
            <person name="Eisen J.A."/>
            <person name="Garrity G."/>
            <person name="Hugenholtz P."/>
            <person name="Kyrpides N.C."/>
        </authorList>
    </citation>
    <scope>NUCLEOTIDE SEQUENCE [LARGE SCALE GENOMIC DNA]</scope>
    <source>
        <strain evidence="2 3">CGMCC 1.10821</strain>
    </source>
</reference>
<dbReference type="Pfam" id="PF04402">
    <property type="entry name" value="SIMPL"/>
    <property type="match status" value="1"/>
</dbReference>
<dbReference type="PANTHER" id="PTHR34387:SF1">
    <property type="entry name" value="PERIPLASMIC IMMUNOGENIC PROTEIN"/>
    <property type="match status" value="1"/>
</dbReference>
<dbReference type="OrthoDB" id="9813144at2"/>
<keyword evidence="3" id="KW-1185">Reference proteome</keyword>
<feature type="chain" id="PRO_5022224125" description="SIMPL domain-containing protein" evidence="1">
    <location>
        <begin position="27"/>
        <end position="249"/>
    </location>
</feature>
<evidence type="ECO:0000313" key="2">
    <source>
        <dbReference type="EMBL" id="TWI04946.1"/>
    </source>
</evidence>
<dbReference type="Proteomes" id="UP000315167">
    <property type="component" value="Unassembled WGS sequence"/>
</dbReference>
<evidence type="ECO:0000256" key="1">
    <source>
        <dbReference type="SAM" id="SignalP"/>
    </source>
</evidence>
<protein>
    <recommendedName>
        <fullName evidence="4">SIMPL domain-containing protein</fullName>
    </recommendedName>
</protein>
<feature type="signal peptide" evidence="1">
    <location>
        <begin position="1"/>
        <end position="26"/>
    </location>
</feature>
<dbReference type="PANTHER" id="PTHR34387">
    <property type="entry name" value="SLR1258 PROTEIN"/>
    <property type="match status" value="1"/>
</dbReference>
<dbReference type="InterPro" id="IPR007497">
    <property type="entry name" value="SIMPL/DUF541"/>
</dbReference>
<evidence type="ECO:0008006" key="4">
    <source>
        <dbReference type="Google" id="ProtNLM"/>
    </source>
</evidence>
<dbReference type="AlphaFoldDB" id="A0A562LBK5"/>
<name>A0A562LBK5_9GAMM</name>
<dbReference type="Gene3D" id="3.30.70.2970">
    <property type="entry name" value="Protein of unknown function (DUF541), domain 2"/>
    <property type="match status" value="1"/>
</dbReference>
<evidence type="ECO:0000313" key="3">
    <source>
        <dbReference type="Proteomes" id="UP000315167"/>
    </source>
</evidence>
<dbReference type="Gene3D" id="3.30.110.170">
    <property type="entry name" value="Protein of unknown function (DUF541), domain 1"/>
    <property type="match status" value="1"/>
</dbReference>
<dbReference type="PROSITE" id="PS51257">
    <property type="entry name" value="PROKAR_LIPOPROTEIN"/>
    <property type="match status" value="1"/>
</dbReference>
<gene>
    <name evidence="2" type="ORF">IP90_01088</name>
</gene>
<dbReference type="RefSeq" id="WP_144898591.1">
    <property type="nucleotide sequence ID" value="NZ_VLKN01000002.1"/>
</dbReference>
<dbReference type="EMBL" id="VLKN01000002">
    <property type="protein sequence ID" value="TWI04946.1"/>
    <property type="molecule type" value="Genomic_DNA"/>
</dbReference>
<sequence length="249" mass="26052">MRFAALRPLLLASALATSLLMTSACAQTAAPGGYAIPTDGTLLSVSAQAESRRVPDVATISAGVVTQAADANAAMRQNAEQMAKVVAAIKAAGIAERDVQTSGISVSPQYKYVENQAPAITGYQASNTVSLKVRDIAKLGQVLDTLVAQGANQVNGPSFEVDKPEEAYDEARRAALEKAQARAEMYAKTMGLKVRRVVSISENSGGFPRPVPMMAMARAEKAGYAADTSVSPGETTLSITLDVVYELGR</sequence>
<accession>A0A562LBK5</accession>
<proteinExistence type="predicted"/>
<dbReference type="InterPro" id="IPR052022">
    <property type="entry name" value="26kDa_periplasmic_antigen"/>
</dbReference>
<organism evidence="2 3">
    <name type="scientific">Luteimonas cucumeris</name>
    <dbReference type="NCBI Taxonomy" id="985012"/>
    <lineage>
        <taxon>Bacteria</taxon>
        <taxon>Pseudomonadati</taxon>
        <taxon>Pseudomonadota</taxon>
        <taxon>Gammaproteobacteria</taxon>
        <taxon>Lysobacterales</taxon>
        <taxon>Lysobacteraceae</taxon>
        <taxon>Luteimonas</taxon>
    </lineage>
</organism>
<dbReference type="GO" id="GO:0006974">
    <property type="term" value="P:DNA damage response"/>
    <property type="evidence" value="ECO:0007669"/>
    <property type="project" value="TreeGrafter"/>
</dbReference>
<comment type="caution">
    <text evidence="2">The sequence shown here is derived from an EMBL/GenBank/DDBJ whole genome shotgun (WGS) entry which is preliminary data.</text>
</comment>